<sequence>MDGLYEQLRIALHSVWRRRWLALAVAWALCLAGWLAVALIPNSYESKARVFAQMQSILPEQIGITAAERQRDLLRVKQTLTSTENLEKVIRRTDLNRLVASDRDLAAQVAGLRERITIVAQQDNLFEISATSGIGSFSNAENARTAAAVVQNLLDLFVEENLAGNRAETGQTLAFLEEELRQRQVGLQQAEQRRMEFEARFLGALPGQGSIAERVSAARVELAGLEQQLIAERSALNAIRSQMAGTPPTIAVPGYAAAGGGGYATAQIAVLEGQLAQFRAKGWTDSHPDVVSTRGQIARLQEQAAREAKDGSGPGTTPNPAYISLQSMVAEKEAKVAAAAARKAQLESGMAQIEALQASQPDAAAEQARLDRDYEVLKRQYEELLAKREQVSLRSDVQSKTDAIDFRIIDPPSRPTVPAAPNRPLLLSVILVVAILAGIGAAFAQSQLQTTFPTQGRLEQATGLPVLGSVREVFSAEALAHRRQRLKWFAGAGGALAGSYALLMLVEFWQRSTVA</sequence>
<keyword evidence="2" id="KW-1003">Cell membrane</keyword>
<organism evidence="10 11">
    <name type="scientific">Allosphingosinicella humi</name>
    <dbReference type="NCBI Taxonomy" id="2068657"/>
    <lineage>
        <taxon>Bacteria</taxon>
        <taxon>Pseudomonadati</taxon>
        <taxon>Pseudomonadota</taxon>
        <taxon>Alphaproteobacteria</taxon>
        <taxon>Sphingomonadales</taxon>
        <taxon>Sphingomonadaceae</taxon>
        <taxon>Allosphingosinicella</taxon>
    </lineage>
</organism>
<evidence type="ECO:0000256" key="4">
    <source>
        <dbReference type="ARBA" id="ARBA00022989"/>
    </source>
</evidence>
<dbReference type="GO" id="GO:0004713">
    <property type="term" value="F:protein tyrosine kinase activity"/>
    <property type="evidence" value="ECO:0007669"/>
    <property type="project" value="TreeGrafter"/>
</dbReference>
<keyword evidence="11" id="KW-1185">Reference proteome</keyword>
<dbReference type="InterPro" id="IPR032807">
    <property type="entry name" value="GNVR"/>
</dbReference>
<dbReference type="InterPro" id="IPR014345">
    <property type="entry name" value="XrtA_polysacc_chain"/>
</dbReference>
<evidence type="ECO:0000313" key="11">
    <source>
        <dbReference type="Proteomes" id="UP000245916"/>
    </source>
</evidence>
<accession>A0A2U2IYH7</accession>
<dbReference type="InterPro" id="IPR003856">
    <property type="entry name" value="LPS_length_determ_N"/>
</dbReference>
<feature type="transmembrane region" description="Helical" evidence="7">
    <location>
        <begin position="425"/>
        <end position="444"/>
    </location>
</feature>
<dbReference type="AlphaFoldDB" id="A0A2U2IYH7"/>
<keyword evidence="4 7" id="KW-1133">Transmembrane helix</keyword>
<dbReference type="PANTHER" id="PTHR32309">
    <property type="entry name" value="TYROSINE-PROTEIN KINASE"/>
    <property type="match status" value="1"/>
</dbReference>
<gene>
    <name evidence="10" type="ORF">DF286_13380</name>
</gene>
<name>A0A2U2IYH7_9SPHN</name>
<dbReference type="PANTHER" id="PTHR32309:SF13">
    <property type="entry name" value="FERRIC ENTEROBACTIN TRANSPORT PROTEIN FEPE"/>
    <property type="match status" value="1"/>
</dbReference>
<evidence type="ECO:0000259" key="8">
    <source>
        <dbReference type="Pfam" id="PF02706"/>
    </source>
</evidence>
<feature type="transmembrane region" description="Helical" evidence="7">
    <location>
        <begin position="20"/>
        <end position="40"/>
    </location>
</feature>
<dbReference type="InterPro" id="IPR050445">
    <property type="entry name" value="Bact_polysacc_biosynth/exp"/>
</dbReference>
<evidence type="ECO:0000256" key="2">
    <source>
        <dbReference type="ARBA" id="ARBA00022475"/>
    </source>
</evidence>
<dbReference type="GO" id="GO:0005886">
    <property type="term" value="C:plasma membrane"/>
    <property type="evidence" value="ECO:0007669"/>
    <property type="project" value="UniProtKB-SubCell"/>
</dbReference>
<feature type="transmembrane region" description="Helical" evidence="7">
    <location>
        <begin position="488"/>
        <end position="509"/>
    </location>
</feature>
<evidence type="ECO:0000256" key="5">
    <source>
        <dbReference type="ARBA" id="ARBA00023136"/>
    </source>
</evidence>
<evidence type="ECO:0000259" key="9">
    <source>
        <dbReference type="Pfam" id="PF13807"/>
    </source>
</evidence>
<dbReference type="EMBL" id="QFFF01000002">
    <property type="protein sequence ID" value="PWG01136.1"/>
    <property type="molecule type" value="Genomic_DNA"/>
</dbReference>
<keyword evidence="5 7" id="KW-0472">Membrane</keyword>
<evidence type="ECO:0000256" key="7">
    <source>
        <dbReference type="SAM" id="Phobius"/>
    </source>
</evidence>
<keyword evidence="3 7" id="KW-0812">Transmembrane</keyword>
<feature type="domain" description="Polysaccharide chain length determinant N-terminal" evidence="8">
    <location>
        <begin position="13"/>
        <end position="91"/>
    </location>
</feature>
<evidence type="ECO:0000256" key="6">
    <source>
        <dbReference type="SAM" id="Coils"/>
    </source>
</evidence>
<dbReference type="Pfam" id="PF02706">
    <property type="entry name" value="Wzz"/>
    <property type="match status" value="1"/>
</dbReference>
<evidence type="ECO:0000256" key="1">
    <source>
        <dbReference type="ARBA" id="ARBA00004651"/>
    </source>
</evidence>
<comment type="subcellular location">
    <subcellularLocation>
        <location evidence="1">Cell membrane</location>
        <topology evidence="1">Multi-pass membrane protein</topology>
    </subcellularLocation>
</comment>
<reference evidence="10 11" key="1">
    <citation type="submission" date="2018-05" db="EMBL/GenBank/DDBJ databases">
        <title>Genome of Sphingosinicella humi QZX222.</title>
        <authorList>
            <person name="Qiao Z."/>
            <person name="Wang G."/>
        </authorList>
    </citation>
    <scope>NUCLEOTIDE SEQUENCE [LARGE SCALE GENOMIC DNA]</scope>
    <source>
        <strain evidence="10 11">QZX222</strain>
    </source>
</reference>
<proteinExistence type="predicted"/>
<feature type="coiled-coil region" evidence="6">
    <location>
        <begin position="367"/>
        <end position="394"/>
    </location>
</feature>
<feature type="domain" description="Tyrosine-protein kinase G-rich" evidence="9">
    <location>
        <begin position="369"/>
        <end position="445"/>
    </location>
</feature>
<dbReference type="Proteomes" id="UP000245916">
    <property type="component" value="Unassembled WGS sequence"/>
</dbReference>
<protein>
    <submittedName>
        <fullName evidence="10">Chain-length determining protein</fullName>
    </submittedName>
</protein>
<evidence type="ECO:0000256" key="3">
    <source>
        <dbReference type="ARBA" id="ARBA00022692"/>
    </source>
</evidence>
<evidence type="ECO:0000313" key="10">
    <source>
        <dbReference type="EMBL" id="PWG01136.1"/>
    </source>
</evidence>
<comment type="caution">
    <text evidence="10">The sequence shown here is derived from an EMBL/GenBank/DDBJ whole genome shotgun (WGS) entry which is preliminary data.</text>
</comment>
<dbReference type="OrthoDB" id="9795292at2"/>
<dbReference type="RefSeq" id="WP_109272198.1">
    <property type="nucleotide sequence ID" value="NZ_QFFF01000002.1"/>
</dbReference>
<dbReference type="NCBIfam" id="TIGR03007">
    <property type="entry name" value="pepcterm_ChnLen"/>
    <property type="match status" value="1"/>
</dbReference>
<keyword evidence="6" id="KW-0175">Coiled coil</keyword>
<dbReference type="Pfam" id="PF13807">
    <property type="entry name" value="GNVR"/>
    <property type="match status" value="1"/>
</dbReference>